<dbReference type="AlphaFoldDB" id="A0A6I8UFS3"/>
<dbReference type="RefSeq" id="XP_001354782.6">
    <property type="nucleotide sequence ID" value="XM_001354746.6"/>
</dbReference>
<keyword evidence="2" id="KW-0812">Transmembrane</keyword>
<reference evidence="4" key="1">
    <citation type="submission" date="2025-08" db="UniProtKB">
        <authorList>
            <consortium name="RefSeq"/>
        </authorList>
    </citation>
    <scope>IDENTIFICATION</scope>
    <source>
        <strain evidence="4">MV-25-SWS-2005</strain>
        <tissue evidence="4">Whole body</tissue>
    </source>
</reference>
<keyword evidence="2" id="KW-0472">Membrane</keyword>
<feature type="compositionally biased region" description="Basic residues" evidence="1">
    <location>
        <begin position="406"/>
        <end position="426"/>
    </location>
</feature>
<feature type="region of interest" description="Disordered" evidence="1">
    <location>
        <begin position="22"/>
        <end position="63"/>
    </location>
</feature>
<dbReference type="KEGG" id="dpo:4815282"/>
<organism evidence="3 4">
    <name type="scientific">Drosophila pseudoobscura pseudoobscura</name>
    <name type="common">Fruit fly</name>
    <dbReference type="NCBI Taxonomy" id="46245"/>
    <lineage>
        <taxon>Eukaryota</taxon>
        <taxon>Metazoa</taxon>
        <taxon>Ecdysozoa</taxon>
        <taxon>Arthropoda</taxon>
        <taxon>Hexapoda</taxon>
        <taxon>Insecta</taxon>
        <taxon>Pterygota</taxon>
        <taxon>Neoptera</taxon>
        <taxon>Endopterygota</taxon>
        <taxon>Diptera</taxon>
        <taxon>Brachycera</taxon>
        <taxon>Muscomorpha</taxon>
        <taxon>Ephydroidea</taxon>
        <taxon>Drosophilidae</taxon>
        <taxon>Drosophila</taxon>
        <taxon>Sophophora</taxon>
    </lineage>
</organism>
<feature type="compositionally biased region" description="Low complexity" evidence="1">
    <location>
        <begin position="23"/>
        <end position="63"/>
    </location>
</feature>
<sequence length="441" mass="48659">MQINYTEYNQKRQSEAVTMIANTRSRCPRSSSSRQSTSISPATSSSPISRKSSGISSFKSPSTATAATRSIATNRLLVGGCLVLILLSLGTLVMGKPHQEAPAATQNAEFPEEDGDMLMEPNEFTPITVLRSQEQHFHMPPSTQLQPRQFQAPIRQEQEPEQEQFRPIANPNTKLVARSDVGADSHSQAAQNFYPPFYHEAPPLGHSRPYFGVSHGHGSVSESTPLSLPLPLLAPGQHPGQQQQQVQPQPHPHPHPQQQPQHPQQRNFDASILGSGDFGVLRGGTFYPEEEMPYHPEDNSDYIYGDANNGHGRPTEGFVQKYTYPEEQFANFRDFADINTPADSAFSQFVVVYAAKNATAPSTHPHPKNIFEQLELLDREKALEEAALKKQSARPGQAGGQAKVTSKSKTKLAKTKLQKKYRKKTSPKSDPLDLDPLLALS</sequence>
<protein>
    <submittedName>
        <fullName evidence="4">Uncharacterized protein isoform X1</fullName>
    </submittedName>
</protein>
<dbReference type="ExpressionAtlas" id="A0A6I8UFS3">
    <property type="expression patterns" value="baseline"/>
</dbReference>
<feature type="region of interest" description="Disordered" evidence="1">
    <location>
        <begin position="387"/>
        <end position="441"/>
    </location>
</feature>
<evidence type="ECO:0000313" key="4">
    <source>
        <dbReference type="RefSeq" id="XP_001354782.6"/>
    </source>
</evidence>
<feature type="compositionally biased region" description="Low complexity" evidence="1">
    <location>
        <begin position="215"/>
        <end position="248"/>
    </location>
</feature>
<dbReference type="Proteomes" id="UP000001819">
    <property type="component" value="Chromosome X"/>
</dbReference>
<feature type="region of interest" description="Disordered" evidence="1">
    <location>
        <begin position="215"/>
        <end position="274"/>
    </location>
</feature>
<evidence type="ECO:0000256" key="1">
    <source>
        <dbReference type="SAM" id="MobiDB-lite"/>
    </source>
</evidence>
<name>A0A6I8UFS3_DROPS</name>
<accession>A0A6I8UFS3</accession>
<proteinExistence type="predicted"/>
<gene>
    <name evidence="4" type="primary">LOC4815282</name>
</gene>
<keyword evidence="3" id="KW-1185">Reference proteome</keyword>
<feature type="transmembrane region" description="Helical" evidence="2">
    <location>
        <begin position="76"/>
        <end position="95"/>
    </location>
</feature>
<dbReference type="InParanoid" id="A0A6I8UFS3"/>
<keyword evidence="2" id="KW-1133">Transmembrane helix</keyword>
<evidence type="ECO:0000256" key="2">
    <source>
        <dbReference type="SAM" id="Phobius"/>
    </source>
</evidence>
<evidence type="ECO:0000313" key="3">
    <source>
        <dbReference type="Proteomes" id="UP000001819"/>
    </source>
</evidence>